<comment type="similarity">
    <text evidence="2 7">Belongs to the group II decarboxylase family.</text>
</comment>
<evidence type="ECO:0000256" key="3">
    <source>
        <dbReference type="ARBA" id="ARBA00022793"/>
    </source>
</evidence>
<evidence type="ECO:0000256" key="4">
    <source>
        <dbReference type="ARBA" id="ARBA00022898"/>
    </source>
</evidence>
<evidence type="ECO:0000256" key="7">
    <source>
        <dbReference type="RuleBase" id="RU000382"/>
    </source>
</evidence>
<dbReference type="GO" id="GO:0005737">
    <property type="term" value="C:cytoplasm"/>
    <property type="evidence" value="ECO:0007669"/>
    <property type="project" value="TreeGrafter"/>
</dbReference>
<protein>
    <submittedName>
        <fullName evidence="8">L-aspartate decarboxylase dtxS4</fullName>
    </submittedName>
</protein>
<dbReference type="AlphaFoldDB" id="A0A367YM87"/>
<comment type="cofactor">
    <cofactor evidence="1 6 7">
        <name>pyridoxal 5'-phosphate</name>
        <dbReference type="ChEBI" id="CHEBI:597326"/>
    </cofactor>
</comment>
<dbReference type="OrthoDB" id="2161780at2759"/>
<dbReference type="InterPro" id="IPR002129">
    <property type="entry name" value="PyrdxlP-dep_de-COase"/>
</dbReference>
<dbReference type="InterPro" id="IPR015421">
    <property type="entry name" value="PyrdxlP-dep_Trfase_major"/>
</dbReference>
<keyword evidence="5 7" id="KW-0456">Lyase</keyword>
<evidence type="ECO:0000313" key="9">
    <source>
        <dbReference type="Proteomes" id="UP000253472"/>
    </source>
</evidence>
<name>A0A367YM87_9ASCO</name>
<dbReference type="PANTHER" id="PTHR45677">
    <property type="entry name" value="GLUTAMATE DECARBOXYLASE-RELATED"/>
    <property type="match status" value="1"/>
</dbReference>
<sequence>MTIESKQQQSTAEELDSLLTKLKPRILAYVDEADPKSSNYNPQSLGTFHEPKFLKQEFIQEDASSSSSNASSLDQPCTEGELFETIDKVLKYSVNTWNPGFLDKLYASNNPIGVVSDILLSMLNTNSHVYTVSPVLSVLENYIGKKYAKLFFDNETCGGLTFSGGSWSNITSLQLARSLKYPDTKTKGNAGYKFALYTSKHCHYSVEKAAILLGIGSDNVFKVAVDKDGVMDVGELEKVIEKTKSEGYTPLYINSTAGTTVFGSYDPFVEISKVAKKYNVHFHIDGSWGGNVIFSRKYQDRLHGSAHADSITVNPHKMLGIPNTCSFLLVPDVSHFQTAMSLKAPYLFHGRELGDDENYDLADGTMGCGRRSDAFKFYLAWLYYGQVGFENRVDHAYGIMEYFVERIRDDGDFTIVGPTAPQCLQVCFYYHPPGVQGKDNTEITRYISRKLHKLGKYLVDFSPNADDDSLGEFFRVVFNSPTLTNEIVDDLIASIVEVGKELK</sequence>
<comment type="caution">
    <text evidence="8">The sequence shown here is derived from an EMBL/GenBank/DDBJ whole genome shotgun (WGS) entry which is preliminary data.</text>
</comment>
<evidence type="ECO:0000256" key="5">
    <source>
        <dbReference type="ARBA" id="ARBA00023239"/>
    </source>
</evidence>
<evidence type="ECO:0000313" key="8">
    <source>
        <dbReference type="EMBL" id="RCK66995.1"/>
    </source>
</evidence>
<dbReference type="STRING" id="5486.A0A367YM87"/>
<accession>A0A367YM87</accession>
<dbReference type="SUPFAM" id="SSF53383">
    <property type="entry name" value="PLP-dependent transferases"/>
    <property type="match status" value="1"/>
</dbReference>
<keyword evidence="9" id="KW-1185">Reference proteome</keyword>
<gene>
    <name evidence="8" type="primary">dtxS4_0</name>
    <name evidence="8" type="ORF">Cantr_02355</name>
</gene>
<keyword evidence="3" id="KW-0210">Decarboxylase</keyword>
<dbReference type="GO" id="GO:0016831">
    <property type="term" value="F:carboxy-lyase activity"/>
    <property type="evidence" value="ECO:0007669"/>
    <property type="project" value="UniProtKB-KW"/>
</dbReference>
<dbReference type="Gene3D" id="3.90.1150.170">
    <property type="match status" value="1"/>
</dbReference>
<dbReference type="GO" id="GO:0019752">
    <property type="term" value="P:carboxylic acid metabolic process"/>
    <property type="evidence" value="ECO:0007669"/>
    <property type="project" value="InterPro"/>
</dbReference>
<evidence type="ECO:0000256" key="2">
    <source>
        <dbReference type="ARBA" id="ARBA00009533"/>
    </source>
</evidence>
<dbReference type="InterPro" id="IPR015424">
    <property type="entry name" value="PyrdxlP-dep_Trfase"/>
</dbReference>
<organism evidence="8 9">
    <name type="scientific">Candida viswanathii</name>
    <dbReference type="NCBI Taxonomy" id="5486"/>
    <lineage>
        <taxon>Eukaryota</taxon>
        <taxon>Fungi</taxon>
        <taxon>Dikarya</taxon>
        <taxon>Ascomycota</taxon>
        <taxon>Saccharomycotina</taxon>
        <taxon>Pichiomycetes</taxon>
        <taxon>Debaryomycetaceae</taxon>
        <taxon>Candida/Lodderomyces clade</taxon>
        <taxon>Candida</taxon>
    </lineage>
</organism>
<keyword evidence="4 6" id="KW-0663">Pyridoxal phosphate</keyword>
<proteinExistence type="inferred from homology"/>
<dbReference type="GO" id="GO:0030170">
    <property type="term" value="F:pyridoxal phosphate binding"/>
    <property type="evidence" value="ECO:0007669"/>
    <property type="project" value="InterPro"/>
</dbReference>
<feature type="modified residue" description="N6-(pyridoxal phosphate)lysine" evidence="6">
    <location>
        <position position="317"/>
    </location>
</feature>
<evidence type="ECO:0000256" key="1">
    <source>
        <dbReference type="ARBA" id="ARBA00001933"/>
    </source>
</evidence>
<dbReference type="EMBL" id="QLNQ01000001">
    <property type="protein sequence ID" value="RCK66995.1"/>
    <property type="molecule type" value="Genomic_DNA"/>
</dbReference>
<reference evidence="8 9" key="1">
    <citation type="submission" date="2018-06" db="EMBL/GenBank/DDBJ databases">
        <title>Whole genome sequencing of Candida tropicalis (genome annotated by CSBL at Korea University).</title>
        <authorList>
            <person name="Ahn J."/>
        </authorList>
    </citation>
    <scope>NUCLEOTIDE SEQUENCE [LARGE SCALE GENOMIC DNA]</scope>
    <source>
        <strain evidence="8 9">ATCC 20962</strain>
    </source>
</reference>
<evidence type="ECO:0000256" key="6">
    <source>
        <dbReference type="PIRSR" id="PIRSR602129-50"/>
    </source>
</evidence>
<dbReference type="Pfam" id="PF00282">
    <property type="entry name" value="Pyridoxal_deC"/>
    <property type="match status" value="1"/>
</dbReference>
<dbReference type="PANTHER" id="PTHR45677:SF8">
    <property type="entry name" value="CYSTEINE SULFINIC ACID DECARBOXYLASE"/>
    <property type="match status" value="1"/>
</dbReference>
<dbReference type="Proteomes" id="UP000253472">
    <property type="component" value="Unassembled WGS sequence"/>
</dbReference>
<dbReference type="Gene3D" id="3.40.640.10">
    <property type="entry name" value="Type I PLP-dependent aspartate aminotransferase-like (Major domain)"/>
    <property type="match status" value="1"/>
</dbReference>